<evidence type="ECO:0000313" key="3">
    <source>
        <dbReference type="EMBL" id="MEE4542693.1"/>
    </source>
</evidence>
<evidence type="ECO:0000313" key="4">
    <source>
        <dbReference type="Proteomes" id="UP001344658"/>
    </source>
</evidence>
<dbReference type="Proteomes" id="UP001344658">
    <property type="component" value="Unassembled WGS sequence"/>
</dbReference>
<dbReference type="PANTHER" id="PTHR11786">
    <property type="entry name" value="N-HYDROXYARYLAMINE O-ACETYLTRANSFERASE"/>
    <property type="match status" value="1"/>
</dbReference>
<gene>
    <name evidence="3" type="ORF">V2S66_12030</name>
</gene>
<proteinExistence type="inferred from homology"/>
<name>A0ABU7PA50_9ACTN</name>
<organism evidence="3 4">
    <name type="scientific">Actinacidiphila polyblastidii</name>
    <dbReference type="NCBI Taxonomy" id="3110430"/>
    <lineage>
        <taxon>Bacteria</taxon>
        <taxon>Bacillati</taxon>
        <taxon>Actinomycetota</taxon>
        <taxon>Actinomycetes</taxon>
        <taxon>Kitasatosporales</taxon>
        <taxon>Streptomycetaceae</taxon>
        <taxon>Actinacidiphila</taxon>
    </lineage>
</organism>
<keyword evidence="4" id="KW-1185">Reference proteome</keyword>
<sequence>MGSQDRKAEADAVMDRFTADAYLARIGAARPAVADADALRELHLRHLLTVPFENLSIHLGEDIVLEESALVAKLLRGRGGFCYELNGAFCALLREIGFEAEMLAARVFGDDGRLGPPYDHMALRVRTATGEEALADVGFGRHSRYPLDWRSRDEQDDPGGVFRIAAAPDGSGDLDVLRDGAAQYRLEQRPRGLGDFESTCWWQRTWPGSHFRQSPVCSRFTGDGRVTLAGRTLVVTGRTGEDGREARAERELAGRDEVLAAYREHFGIALDREPVAVGAASR</sequence>
<accession>A0ABU7PA50</accession>
<dbReference type="EMBL" id="JAZEWV010000007">
    <property type="protein sequence ID" value="MEE4542693.1"/>
    <property type="molecule type" value="Genomic_DNA"/>
</dbReference>
<dbReference type="InterPro" id="IPR001447">
    <property type="entry name" value="Arylamine_N-AcTrfase"/>
</dbReference>
<dbReference type="InterPro" id="IPR053710">
    <property type="entry name" value="Arylamine_NAT_domain_sf"/>
</dbReference>
<dbReference type="Gene3D" id="3.30.2140.20">
    <property type="match status" value="1"/>
</dbReference>
<dbReference type="SUPFAM" id="SSF54001">
    <property type="entry name" value="Cysteine proteinases"/>
    <property type="match status" value="1"/>
</dbReference>
<protein>
    <submittedName>
        <fullName evidence="3">Arylamine N-acetyltransferase</fullName>
    </submittedName>
</protein>
<dbReference type="Pfam" id="PF00797">
    <property type="entry name" value="Acetyltransf_2"/>
    <property type="match status" value="1"/>
</dbReference>
<evidence type="ECO:0000256" key="2">
    <source>
        <dbReference type="RuleBase" id="RU003452"/>
    </source>
</evidence>
<comment type="similarity">
    <text evidence="1 2">Belongs to the arylamine N-acetyltransferase family.</text>
</comment>
<dbReference type="PANTHER" id="PTHR11786:SF0">
    <property type="entry name" value="ARYLAMINE N-ACETYLTRANSFERASE 4-RELATED"/>
    <property type="match status" value="1"/>
</dbReference>
<comment type="caution">
    <text evidence="3">The sequence shown here is derived from an EMBL/GenBank/DDBJ whole genome shotgun (WGS) entry which is preliminary data.</text>
</comment>
<reference evidence="3 4" key="1">
    <citation type="submission" date="2023-12" db="EMBL/GenBank/DDBJ databases">
        <title>Streptomyces sp. V4-01.</title>
        <authorList>
            <person name="Somphong A."/>
            <person name="Phongsopitanun W."/>
        </authorList>
    </citation>
    <scope>NUCLEOTIDE SEQUENCE [LARGE SCALE GENOMIC DNA]</scope>
    <source>
        <strain evidence="3 4">V4-01</strain>
    </source>
</reference>
<dbReference type="InterPro" id="IPR038765">
    <property type="entry name" value="Papain-like_cys_pep_sf"/>
</dbReference>
<dbReference type="PRINTS" id="PR01543">
    <property type="entry name" value="ANATRNSFRASE"/>
</dbReference>
<evidence type="ECO:0000256" key="1">
    <source>
        <dbReference type="ARBA" id="ARBA00006547"/>
    </source>
</evidence>